<dbReference type="Pfam" id="PF17754">
    <property type="entry name" value="TetR_C_14"/>
    <property type="match status" value="1"/>
</dbReference>
<gene>
    <name evidence="4" type="ORF">CSH63_14245</name>
</gene>
<dbReference type="InterPro" id="IPR041347">
    <property type="entry name" value="MftR_C"/>
</dbReference>
<keyword evidence="1 2" id="KW-0238">DNA-binding</keyword>
<dbReference type="PANTHER" id="PTHR30055">
    <property type="entry name" value="HTH-TYPE TRANSCRIPTIONAL REGULATOR RUTR"/>
    <property type="match status" value="1"/>
</dbReference>
<evidence type="ECO:0000259" key="3">
    <source>
        <dbReference type="PROSITE" id="PS50977"/>
    </source>
</evidence>
<evidence type="ECO:0000313" key="4">
    <source>
        <dbReference type="EMBL" id="AYF28592.1"/>
    </source>
</evidence>
<protein>
    <submittedName>
        <fullName evidence="4">TetR family transcriptional regulator</fullName>
    </submittedName>
</protein>
<dbReference type="GO" id="GO:0003700">
    <property type="term" value="F:DNA-binding transcription factor activity"/>
    <property type="evidence" value="ECO:0007669"/>
    <property type="project" value="TreeGrafter"/>
</dbReference>
<dbReference type="RefSeq" id="WP_120570693.1">
    <property type="nucleotide sequence ID" value="NZ_CP024087.1"/>
</dbReference>
<feature type="DNA-binding region" description="H-T-H motif" evidence="2">
    <location>
        <begin position="40"/>
        <end position="59"/>
    </location>
</feature>
<dbReference type="KEGG" id="mtua:CSH63_14245"/>
<organism evidence="4 5">
    <name type="scientific">Micromonospora tulbaghiae</name>
    <dbReference type="NCBI Taxonomy" id="479978"/>
    <lineage>
        <taxon>Bacteria</taxon>
        <taxon>Bacillati</taxon>
        <taxon>Actinomycetota</taxon>
        <taxon>Actinomycetes</taxon>
        <taxon>Micromonosporales</taxon>
        <taxon>Micromonosporaceae</taxon>
        <taxon>Micromonospora</taxon>
    </lineage>
</organism>
<name>A0A386WLE7_9ACTN</name>
<proteinExistence type="predicted"/>
<reference evidence="4 5" key="1">
    <citation type="submission" date="2017-10" db="EMBL/GenBank/DDBJ databases">
        <title>Integration of genomic and chemical information greatly accelerates assignment of the full stereostructure of myelolactone, a potent inhibitor of myeloma from a marine-derived Micromonospora.</title>
        <authorList>
            <person name="Kim M.C."/>
            <person name="Machado H."/>
            <person name="Jensen P.R."/>
            <person name="Fenical W."/>
        </authorList>
    </citation>
    <scope>NUCLEOTIDE SEQUENCE [LARGE SCALE GENOMIC DNA]</scope>
    <source>
        <strain evidence="4 5">CNY-010</strain>
    </source>
</reference>
<dbReference type="PRINTS" id="PR00455">
    <property type="entry name" value="HTHTETR"/>
</dbReference>
<dbReference type="PANTHER" id="PTHR30055:SF226">
    <property type="entry name" value="HTH-TYPE TRANSCRIPTIONAL REGULATOR PKSA"/>
    <property type="match status" value="1"/>
</dbReference>
<dbReference type="AlphaFoldDB" id="A0A386WLE7"/>
<accession>A0A386WLE7</accession>
<dbReference type="InterPro" id="IPR050109">
    <property type="entry name" value="HTH-type_TetR-like_transc_reg"/>
</dbReference>
<dbReference type="Gene3D" id="1.10.10.60">
    <property type="entry name" value="Homeodomain-like"/>
    <property type="match status" value="1"/>
</dbReference>
<dbReference type="PROSITE" id="PS50977">
    <property type="entry name" value="HTH_TETR_2"/>
    <property type="match status" value="1"/>
</dbReference>
<dbReference type="InterPro" id="IPR009057">
    <property type="entry name" value="Homeodomain-like_sf"/>
</dbReference>
<evidence type="ECO:0000256" key="1">
    <source>
        <dbReference type="ARBA" id="ARBA00023125"/>
    </source>
</evidence>
<dbReference type="SUPFAM" id="SSF46689">
    <property type="entry name" value="Homeodomain-like"/>
    <property type="match status" value="1"/>
</dbReference>
<evidence type="ECO:0000313" key="5">
    <source>
        <dbReference type="Proteomes" id="UP000267804"/>
    </source>
</evidence>
<dbReference type="Pfam" id="PF00440">
    <property type="entry name" value="TetR_N"/>
    <property type="match status" value="1"/>
</dbReference>
<dbReference type="GO" id="GO:0000976">
    <property type="term" value="F:transcription cis-regulatory region binding"/>
    <property type="evidence" value="ECO:0007669"/>
    <property type="project" value="TreeGrafter"/>
</dbReference>
<dbReference type="Proteomes" id="UP000267804">
    <property type="component" value="Chromosome"/>
</dbReference>
<feature type="domain" description="HTH tetR-type" evidence="3">
    <location>
        <begin position="17"/>
        <end position="77"/>
    </location>
</feature>
<dbReference type="EMBL" id="CP024087">
    <property type="protein sequence ID" value="AYF28592.1"/>
    <property type="molecule type" value="Genomic_DNA"/>
</dbReference>
<dbReference type="Gene3D" id="1.10.357.10">
    <property type="entry name" value="Tetracycline Repressor, domain 2"/>
    <property type="match status" value="1"/>
</dbReference>
<evidence type="ECO:0000256" key="2">
    <source>
        <dbReference type="PROSITE-ProRule" id="PRU00335"/>
    </source>
</evidence>
<sequence>MASDNPPARRRRGRPTVLDPEAVGTAALRLWAEHGYGATGWDDISAATGISARTLMRHFPSKAALAWVGVPAATRRLTDTFRALPLDVPLSDALRAAVVASVSDDALVLSAGGYWMRVVAEEPELAEASARAYAPWTEALAGEIARRRPGAPTAIYHAVATAYREAAQAALYDWARGPDGSPAHAVDALLRLLDIRITTPEEAP</sequence>
<dbReference type="InterPro" id="IPR001647">
    <property type="entry name" value="HTH_TetR"/>
</dbReference>